<dbReference type="Gene3D" id="3.30.70.20">
    <property type="match status" value="2"/>
</dbReference>
<comment type="similarity">
    <text evidence="1">Belongs to the complex I 51 kDa subunit family.</text>
</comment>
<evidence type="ECO:0000256" key="4">
    <source>
        <dbReference type="ARBA" id="ARBA00023004"/>
    </source>
</evidence>
<dbReference type="SUPFAM" id="SSF142019">
    <property type="entry name" value="Nqo1 FMN-binding domain-like"/>
    <property type="match status" value="1"/>
</dbReference>
<keyword evidence="7" id="KW-0830">Ubiquinone</keyword>
<dbReference type="AlphaFoldDB" id="A0A1I4LXW3"/>
<dbReference type="Gene3D" id="1.20.1440.230">
    <property type="entry name" value="NADH-ubiquinone oxidoreductase 51kDa subunit, iron-sulphur binding domain"/>
    <property type="match status" value="1"/>
</dbReference>
<dbReference type="InterPro" id="IPR019575">
    <property type="entry name" value="Nuop51_4Fe4S-bd"/>
</dbReference>
<dbReference type="PANTHER" id="PTHR43578:SF3">
    <property type="entry name" value="NADH-QUINONE OXIDOREDUCTASE SUBUNIT F"/>
    <property type="match status" value="1"/>
</dbReference>
<dbReference type="SUPFAM" id="SSF140490">
    <property type="entry name" value="Nqo1C-terminal domain-like"/>
    <property type="match status" value="1"/>
</dbReference>
<dbReference type="InterPro" id="IPR017900">
    <property type="entry name" value="4Fe4S_Fe_S_CS"/>
</dbReference>
<evidence type="ECO:0000256" key="3">
    <source>
        <dbReference type="ARBA" id="ARBA00022723"/>
    </source>
</evidence>
<dbReference type="GO" id="GO:0046872">
    <property type="term" value="F:metal ion binding"/>
    <property type="evidence" value="ECO:0007669"/>
    <property type="project" value="UniProtKB-KW"/>
</dbReference>
<evidence type="ECO:0000256" key="1">
    <source>
        <dbReference type="ARBA" id="ARBA00007523"/>
    </source>
</evidence>
<dbReference type="PROSITE" id="PS51379">
    <property type="entry name" value="4FE4S_FER_2"/>
    <property type="match status" value="2"/>
</dbReference>
<proteinExistence type="inferred from homology"/>
<dbReference type="InterPro" id="IPR037207">
    <property type="entry name" value="Nuop51_4Fe4S-bd_sf"/>
</dbReference>
<dbReference type="InterPro" id="IPR011538">
    <property type="entry name" value="Nuo51_FMN-bd"/>
</dbReference>
<keyword evidence="8" id="KW-1185">Reference proteome</keyword>
<dbReference type="Pfam" id="PF01512">
    <property type="entry name" value="Complex1_51K"/>
    <property type="match status" value="1"/>
</dbReference>
<keyword evidence="3" id="KW-0479">Metal-binding</keyword>
<keyword evidence="2" id="KW-0004">4Fe-4S</keyword>
<feature type="domain" description="4Fe-4S ferredoxin-type" evidence="6">
    <location>
        <begin position="334"/>
        <end position="363"/>
    </location>
</feature>
<dbReference type="PROSITE" id="PS00198">
    <property type="entry name" value="4FE4S_FER_1"/>
    <property type="match status" value="1"/>
</dbReference>
<reference evidence="7 8" key="1">
    <citation type="submission" date="2016-10" db="EMBL/GenBank/DDBJ databases">
        <authorList>
            <person name="de Groot N.N."/>
        </authorList>
    </citation>
    <scope>NUCLEOTIDE SEQUENCE [LARGE SCALE GENOMIC DNA]</scope>
    <source>
        <strain evidence="7 8">ATCC 51327</strain>
    </source>
</reference>
<accession>A0A1I4LXW3</accession>
<keyword evidence="4" id="KW-0408">Iron</keyword>
<dbReference type="Pfam" id="PF10589">
    <property type="entry name" value="NADH_4Fe-4S"/>
    <property type="match status" value="1"/>
</dbReference>
<dbReference type="InterPro" id="IPR037225">
    <property type="entry name" value="Nuo51_FMN-bd_sf"/>
</dbReference>
<dbReference type="InterPro" id="IPR017896">
    <property type="entry name" value="4Fe4S_Fe-S-bd"/>
</dbReference>
<feature type="domain" description="4Fe-4S ferredoxin-type" evidence="6">
    <location>
        <begin position="364"/>
        <end position="391"/>
    </location>
</feature>
<dbReference type="SUPFAM" id="SSF142984">
    <property type="entry name" value="Nqo1 middle domain-like"/>
    <property type="match status" value="1"/>
</dbReference>
<dbReference type="Gene3D" id="3.10.20.600">
    <property type="match status" value="1"/>
</dbReference>
<dbReference type="InterPro" id="IPR001949">
    <property type="entry name" value="NADH-UbQ_OxRdtase_51kDa_CS"/>
</dbReference>
<dbReference type="GO" id="GO:0051539">
    <property type="term" value="F:4 iron, 4 sulfur cluster binding"/>
    <property type="evidence" value="ECO:0007669"/>
    <property type="project" value="UniProtKB-KW"/>
</dbReference>
<evidence type="ECO:0000259" key="6">
    <source>
        <dbReference type="PROSITE" id="PS51379"/>
    </source>
</evidence>
<keyword evidence="5" id="KW-0411">Iron-sulfur</keyword>
<dbReference type="FunFam" id="1.20.1440.230:FF:000001">
    <property type="entry name" value="Mitochondrial NADH dehydrogenase flavoprotein 1"/>
    <property type="match status" value="1"/>
</dbReference>
<dbReference type="GO" id="GO:0008137">
    <property type="term" value="F:NADH dehydrogenase (ubiquinone) activity"/>
    <property type="evidence" value="ECO:0007669"/>
    <property type="project" value="InterPro"/>
</dbReference>
<dbReference type="SMART" id="SM00928">
    <property type="entry name" value="NADH_4Fe-4S"/>
    <property type="match status" value="1"/>
</dbReference>
<protein>
    <submittedName>
        <fullName evidence="7">NADH:ubiquinone oxidoreductase, NADH-binding subunit (Chain F)</fullName>
    </submittedName>
</protein>
<gene>
    <name evidence="7" type="ORF">SAMN02983006_02449</name>
</gene>
<dbReference type="Pfam" id="PF14697">
    <property type="entry name" value="Fer4_21"/>
    <property type="match status" value="1"/>
</dbReference>
<dbReference type="PANTHER" id="PTHR43578">
    <property type="entry name" value="NADH-QUINONE OXIDOREDUCTASE SUBUNIT F"/>
    <property type="match status" value="1"/>
</dbReference>
<evidence type="ECO:0000256" key="2">
    <source>
        <dbReference type="ARBA" id="ARBA00022485"/>
    </source>
</evidence>
<dbReference type="Gene3D" id="3.40.50.11540">
    <property type="entry name" value="NADH-ubiquinone oxidoreductase 51kDa subunit"/>
    <property type="match status" value="1"/>
</dbReference>
<dbReference type="EMBL" id="FOTI01000045">
    <property type="protein sequence ID" value="SFL95851.1"/>
    <property type="molecule type" value="Genomic_DNA"/>
</dbReference>
<dbReference type="Proteomes" id="UP000199006">
    <property type="component" value="Unassembled WGS sequence"/>
</dbReference>
<dbReference type="STRING" id="29563.SAMN02983006_02449"/>
<dbReference type="GO" id="GO:0010181">
    <property type="term" value="F:FMN binding"/>
    <property type="evidence" value="ECO:0007669"/>
    <property type="project" value="InterPro"/>
</dbReference>
<evidence type="ECO:0000256" key="5">
    <source>
        <dbReference type="ARBA" id="ARBA00023014"/>
    </source>
</evidence>
<dbReference type="PROSITE" id="PS00645">
    <property type="entry name" value="COMPLEX1_51K_2"/>
    <property type="match status" value="1"/>
</dbReference>
<sequence>MLEGDPHRLIEGMMIAAYAIGADEGYVYVRAEYPLAIKRLEKAIAAAEEYELLGDDIFGSGFNFKLHIKKGAGAFVCGEETALMASIEGKRGMPTPRPPYPAVKGLWGKPTNINNVETYSNVPYIIKHGAKEFASIGTEGSAGTKVFALTGKINNTGLVEVPMGTTLKEVIFDIGDGITNGKKFKAVQTGGPSGGCLPEEYLDLPIDYDSLISVGTMMGSGGMVVMDEDSCMVDVARFFLNFTQSESCGKCTPCREGTKRMLEILNRICDGEGKDGDIELLQELGEHIKSTSLCGLGQSAPNPVLSTIRHFRDEYEAHIHDHNCPAGVCSDLAEAYVIDEEACIGCSKCSRVCPVGAISGEIKNPFTIDPDVCIACGACEPECPVSAISQG</sequence>
<evidence type="ECO:0000313" key="7">
    <source>
        <dbReference type="EMBL" id="SFL95851.1"/>
    </source>
</evidence>
<evidence type="ECO:0000313" key="8">
    <source>
        <dbReference type="Proteomes" id="UP000199006"/>
    </source>
</evidence>
<name>A0A1I4LXW3_9FIRM</name>
<dbReference type="SUPFAM" id="SSF54862">
    <property type="entry name" value="4Fe-4S ferredoxins"/>
    <property type="match status" value="1"/>
</dbReference>
<organism evidence="7 8">
    <name type="scientific">Halanaerobium salsuginis</name>
    <dbReference type="NCBI Taxonomy" id="29563"/>
    <lineage>
        <taxon>Bacteria</taxon>
        <taxon>Bacillati</taxon>
        <taxon>Bacillota</taxon>
        <taxon>Clostridia</taxon>
        <taxon>Halanaerobiales</taxon>
        <taxon>Halanaerobiaceae</taxon>
        <taxon>Halanaerobium</taxon>
    </lineage>
</organism>